<dbReference type="VEuPathDB" id="FungiDB:VP01_969g3"/>
<reference evidence="2 3" key="1">
    <citation type="submission" date="2015-08" db="EMBL/GenBank/DDBJ databases">
        <title>Next Generation Sequencing and Analysis of the Genome of Puccinia sorghi L Schw, the Causal Agent of Maize Common Rust.</title>
        <authorList>
            <person name="Rochi L."/>
            <person name="Burguener G."/>
            <person name="Darino M."/>
            <person name="Turjanski A."/>
            <person name="Kreff E."/>
            <person name="Dieguez M.J."/>
            <person name="Sacco F."/>
        </authorList>
    </citation>
    <scope>NUCLEOTIDE SEQUENCE [LARGE SCALE GENOMIC DNA]</scope>
    <source>
        <strain evidence="2 3">RO10H11247</strain>
    </source>
</reference>
<proteinExistence type="predicted"/>
<gene>
    <name evidence="2" type="ORF">VP01_969g3</name>
</gene>
<evidence type="ECO:0000313" key="3">
    <source>
        <dbReference type="Proteomes" id="UP000037035"/>
    </source>
</evidence>
<dbReference type="Proteomes" id="UP000037035">
    <property type="component" value="Unassembled WGS sequence"/>
</dbReference>
<organism evidence="2 3">
    <name type="scientific">Puccinia sorghi</name>
    <dbReference type="NCBI Taxonomy" id="27349"/>
    <lineage>
        <taxon>Eukaryota</taxon>
        <taxon>Fungi</taxon>
        <taxon>Dikarya</taxon>
        <taxon>Basidiomycota</taxon>
        <taxon>Pucciniomycotina</taxon>
        <taxon>Pucciniomycetes</taxon>
        <taxon>Pucciniales</taxon>
        <taxon>Pucciniaceae</taxon>
        <taxon>Puccinia</taxon>
    </lineage>
</organism>
<comment type="caution">
    <text evidence="2">The sequence shown here is derived from an EMBL/GenBank/DDBJ whole genome shotgun (WGS) entry which is preliminary data.</text>
</comment>
<feature type="compositionally biased region" description="Basic residues" evidence="1">
    <location>
        <begin position="404"/>
        <end position="414"/>
    </location>
</feature>
<keyword evidence="3" id="KW-1185">Reference proteome</keyword>
<accession>A0A0L6U6I8</accession>
<feature type="region of interest" description="Disordered" evidence="1">
    <location>
        <begin position="392"/>
        <end position="414"/>
    </location>
</feature>
<evidence type="ECO:0000313" key="2">
    <source>
        <dbReference type="EMBL" id="KNZ43937.1"/>
    </source>
</evidence>
<dbReference type="EMBL" id="LAVV01015380">
    <property type="protein sequence ID" value="KNZ43937.1"/>
    <property type="molecule type" value="Genomic_DNA"/>
</dbReference>
<dbReference type="AlphaFoldDB" id="A0A0L6U6I8"/>
<evidence type="ECO:0000256" key="1">
    <source>
        <dbReference type="SAM" id="MobiDB-lite"/>
    </source>
</evidence>
<name>A0A0L6U6I8_9BASI</name>
<sequence>MDSNPVTPATIIRPSQVSWLGHVQTTWRAASENENGLIRLMGFVLYSIPISLFDLRKRWVEVGILSDDDHSACLSSRLIMLRMVLNFQRENSTLRKTQETRASGSERSIYYINIFLANQHEDSCMRGRAMRSCPVREASSKELCHHTSLGLRVDVSALAETAPAHILRWQKRWIRREKRWMRREKKIDRKQCLKVSRDSKANLKERSVEEGKRKRGAGGGRWRVEDTGVVKYQSKSWDGIVGYNKISAVESMELCVMLVTGRPWCLRRVAQQFKQSTKESWIKFSARIELLEGHGERRLSARRPIDFSVVPLIFPLCRCSKVHRKEVLNKHSPSAEPIQASPRWLHAGRMHHGYSLSFLLRAGIPRCLNPCSSENRLPVFFDHQSLEVHFFSSQSQPPPLPRPHSPHRKQKTHS</sequence>
<protein>
    <submittedName>
        <fullName evidence="2">Uncharacterized protein</fullName>
    </submittedName>
</protein>